<dbReference type="Proteomes" id="UP000790709">
    <property type="component" value="Unassembled WGS sequence"/>
</dbReference>
<comment type="caution">
    <text evidence="1">The sequence shown here is derived from an EMBL/GenBank/DDBJ whole genome shotgun (WGS) entry which is preliminary data.</text>
</comment>
<evidence type="ECO:0000313" key="1">
    <source>
        <dbReference type="EMBL" id="KAH7927550.1"/>
    </source>
</evidence>
<proteinExistence type="predicted"/>
<keyword evidence="2" id="KW-1185">Reference proteome</keyword>
<accession>A0ACB8BNT6</accession>
<evidence type="ECO:0000313" key="2">
    <source>
        <dbReference type="Proteomes" id="UP000790709"/>
    </source>
</evidence>
<sequence>MPRLLHAFSPYFGPICEHILERGLEETHPSSNRTLAARSDHINYVGAESVCVHTHVRLAYSDPDYRRCPSDVTCAVGSELMQQYKIDIPRQILARHSQDQSHHWFSGCSQKALSVKDTGTNSRTLYILASRELSPVTELMGTEFLSAWWDCVLCHHNLWEGGIHHCDITTGNLMYCRDASGRVVGVLNDLDLATFVVGQGPTGNRRMGTVLFMARHLLTRKSLDGDITRMYRHQLESFTWVLVWVCLRFHQSCERNDTFRRLGLWLKVDEQRCREKKNDLLVFPEGYSPSLAHKDNWALARYLMSLLLMQHREPLNFNRVDVVFAAFKEGKDGHEAWMKQRVKA</sequence>
<reference evidence="1" key="1">
    <citation type="journal article" date="2021" name="New Phytol.">
        <title>Evolutionary innovations through gain and loss of genes in the ectomycorrhizal Boletales.</title>
        <authorList>
            <person name="Wu G."/>
            <person name="Miyauchi S."/>
            <person name="Morin E."/>
            <person name="Kuo A."/>
            <person name="Drula E."/>
            <person name="Varga T."/>
            <person name="Kohler A."/>
            <person name="Feng B."/>
            <person name="Cao Y."/>
            <person name="Lipzen A."/>
            <person name="Daum C."/>
            <person name="Hundley H."/>
            <person name="Pangilinan J."/>
            <person name="Johnson J."/>
            <person name="Barry K."/>
            <person name="LaButti K."/>
            <person name="Ng V."/>
            <person name="Ahrendt S."/>
            <person name="Min B."/>
            <person name="Choi I.G."/>
            <person name="Park H."/>
            <person name="Plett J.M."/>
            <person name="Magnuson J."/>
            <person name="Spatafora J.W."/>
            <person name="Nagy L.G."/>
            <person name="Henrissat B."/>
            <person name="Grigoriev I.V."/>
            <person name="Yang Z.L."/>
            <person name="Xu J."/>
            <person name="Martin F.M."/>
        </authorList>
    </citation>
    <scope>NUCLEOTIDE SEQUENCE</scope>
    <source>
        <strain evidence="1">KUC20120723A-06</strain>
    </source>
</reference>
<protein>
    <submittedName>
        <fullName evidence="1">Uncharacterized protein</fullName>
    </submittedName>
</protein>
<name>A0ACB8BNT6_9AGAM</name>
<gene>
    <name evidence="1" type="ORF">BV22DRAFT_1045258</name>
</gene>
<dbReference type="EMBL" id="MU266364">
    <property type="protein sequence ID" value="KAH7927550.1"/>
    <property type="molecule type" value="Genomic_DNA"/>
</dbReference>
<organism evidence="1 2">
    <name type="scientific">Leucogyrophana mollusca</name>
    <dbReference type="NCBI Taxonomy" id="85980"/>
    <lineage>
        <taxon>Eukaryota</taxon>
        <taxon>Fungi</taxon>
        <taxon>Dikarya</taxon>
        <taxon>Basidiomycota</taxon>
        <taxon>Agaricomycotina</taxon>
        <taxon>Agaricomycetes</taxon>
        <taxon>Agaricomycetidae</taxon>
        <taxon>Boletales</taxon>
        <taxon>Boletales incertae sedis</taxon>
        <taxon>Leucogyrophana</taxon>
    </lineage>
</organism>